<evidence type="ECO:0000313" key="5">
    <source>
        <dbReference type="Proteomes" id="UP000651837"/>
    </source>
</evidence>
<sequence>MKNYLKILTVLVLMVSCQSNKKEAVSSSSAQKKSMDSSKDLQSKTTLSEQQFGDFFPKEIGDYKLIEVSESTVLSRTITSAFYLKGDNMKNNMEYRVEDGHKKGSSVLKDFEISYKYQNKGEGETEYIYKERNGYKTIAFLQPEENRNEIQFIYNQRFSIILEGADHPDKLWTYIKEEDLKKLDKY</sequence>
<gene>
    <name evidence="2" type="ORF">HZY62_13385</name>
    <name evidence="3" type="ORF">LX92_02868</name>
</gene>
<proteinExistence type="predicted"/>
<reference evidence="3 4" key="1">
    <citation type="submission" date="2018-05" db="EMBL/GenBank/DDBJ databases">
        <title>Genomic Encyclopedia of Archaeal and Bacterial Type Strains, Phase II (KMG-II): from individual species to whole genera.</title>
        <authorList>
            <person name="Goeker M."/>
        </authorList>
    </citation>
    <scope>NUCLEOTIDE SEQUENCE [LARGE SCALE GENOMIC DNA]</scope>
    <source>
        <strain evidence="3 4">DSM 23514</strain>
    </source>
</reference>
<evidence type="ECO:0000313" key="3">
    <source>
        <dbReference type="EMBL" id="PWK22929.1"/>
    </source>
</evidence>
<feature type="compositionally biased region" description="Basic and acidic residues" evidence="1">
    <location>
        <begin position="33"/>
        <end position="42"/>
    </location>
</feature>
<evidence type="ECO:0000313" key="2">
    <source>
        <dbReference type="EMBL" id="MBD1261591.1"/>
    </source>
</evidence>
<dbReference type="Proteomes" id="UP000651837">
    <property type="component" value="Unassembled WGS sequence"/>
</dbReference>
<comment type="caution">
    <text evidence="3">The sequence shown here is derived from an EMBL/GenBank/DDBJ whole genome shotgun (WGS) entry which is preliminary data.</text>
</comment>
<keyword evidence="5" id="KW-1185">Reference proteome</keyword>
<dbReference type="EMBL" id="JACWLN010000005">
    <property type="protein sequence ID" value="MBD1261591.1"/>
    <property type="molecule type" value="Genomic_DNA"/>
</dbReference>
<dbReference type="EMBL" id="QGGQ01000006">
    <property type="protein sequence ID" value="PWK22929.1"/>
    <property type="molecule type" value="Genomic_DNA"/>
</dbReference>
<dbReference type="PROSITE" id="PS51257">
    <property type="entry name" value="PROKAR_LIPOPROTEIN"/>
    <property type="match status" value="1"/>
</dbReference>
<dbReference type="RefSeq" id="WP_109651834.1">
    <property type="nucleotide sequence ID" value="NZ_JACWLN010000005.1"/>
</dbReference>
<evidence type="ECO:0008006" key="6">
    <source>
        <dbReference type="Google" id="ProtNLM"/>
    </source>
</evidence>
<feature type="region of interest" description="Disordered" evidence="1">
    <location>
        <begin position="25"/>
        <end position="45"/>
    </location>
</feature>
<dbReference type="OrthoDB" id="1436951at2"/>
<dbReference type="AlphaFoldDB" id="A0A316E0B8"/>
<organism evidence="3 4">
    <name type="scientific">Maribacter polysiphoniae</name>
    <dbReference type="NCBI Taxonomy" id="429344"/>
    <lineage>
        <taxon>Bacteria</taxon>
        <taxon>Pseudomonadati</taxon>
        <taxon>Bacteroidota</taxon>
        <taxon>Flavobacteriia</taxon>
        <taxon>Flavobacteriales</taxon>
        <taxon>Flavobacteriaceae</taxon>
        <taxon>Maribacter</taxon>
    </lineage>
</organism>
<protein>
    <recommendedName>
        <fullName evidence="6">Lipoprotein</fullName>
    </recommendedName>
</protein>
<reference evidence="2 5" key="2">
    <citation type="submission" date="2020-07" db="EMBL/GenBank/DDBJ databases">
        <title>The draft genome sequence of Maribacter polysiphoniae KCTC 22021.</title>
        <authorList>
            <person name="Mu L."/>
        </authorList>
    </citation>
    <scope>NUCLEOTIDE SEQUENCE [LARGE SCALE GENOMIC DNA]</scope>
    <source>
        <strain evidence="2 5">KCTC 22021</strain>
    </source>
</reference>
<evidence type="ECO:0000313" key="4">
    <source>
        <dbReference type="Proteomes" id="UP000245667"/>
    </source>
</evidence>
<dbReference type="Proteomes" id="UP000245667">
    <property type="component" value="Unassembled WGS sequence"/>
</dbReference>
<evidence type="ECO:0000256" key="1">
    <source>
        <dbReference type="SAM" id="MobiDB-lite"/>
    </source>
</evidence>
<accession>A0A316E0B8</accession>
<name>A0A316E0B8_9FLAO</name>